<evidence type="ECO:0008006" key="4">
    <source>
        <dbReference type="Google" id="ProtNLM"/>
    </source>
</evidence>
<proteinExistence type="predicted"/>
<keyword evidence="3" id="KW-1185">Reference proteome</keyword>
<evidence type="ECO:0000256" key="1">
    <source>
        <dbReference type="SAM" id="MobiDB-lite"/>
    </source>
</evidence>
<accession>A0ABU6RJ14</accession>
<name>A0ABU6RJ14_9FABA</name>
<feature type="compositionally biased region" description="Polar residues" evidence="1">
    <location>
        <begin position="51"/>
        <end position="68"/>
    </location>
</feature>
<evidence type="ECO:0000313" key="3">
    <source>
        <dbReference type="Proteomes" id="UP001341840"/>
    </source>
</evidence>
<organism evidence="2 3">
    <name type="scientific">Stylosanthes scabra</name>
    <dbReference type="NCBI Taxonomy" id="79078"/>
    <lineage>
        <taxon>Eukaryota</taxon>
        <taxon>Viridiplantae</taxon>
        <taxon>Streptophyta</taxon>
        <taxon>Embryophyta</taxon>
        <taxon>Tracheophyta</taxon>
        <taxon>Spermatophyta</taxon>
        <taxon>Magnoliopsida</taxon>
        <taxon>eudicotyledons</taxon>
        <taxon>Gunneridae</taxon>
        <taxon>Pentapetalae</taxon>
        <taxon>rosids</taxon>
        <taxon>fabids</taxon>
        <taxon>Fabales</taxon>
        <taxon>Fabaceae</taxon>
        <taxon>Papilionoideae</taxon>
        <taxon>50 kb inversion clade</taxon>
        <taxon>dalbergioids sensu lato</taxon>
        <taxon>Dalbergieae</taxon>
        <taxon>Pterocarpus clade</taxon>
        <taxon>Stylosanthes</taxon>
    </lineage>
</organism>
<evidence type="ECO:0000313" key="2">
    <source>
        <dbReference type="EMBL" id="MED6123811.1"/>
    </source>
</evidence>
<reference evidence="2 3" key="1">
    <citation type="journal article" date="2023" name="Plants (Basel)">
        <title>Bridging the Gap: Combining Genomics and Transcriptomics Approaches to Understand Stylosanthes scabra, an Orphan Legume from the Brazilian Caatinga.</title>
        <authorList>
            <person name="Ferreira-Neto J.R.C."/>
            <person name="da Silva M.D."/>
            <person name="Binneck E."/>
            <person name="de Melo N.F."/>
            <person name="da Silva R.H."/>
            <person name="de Melo A.L.T.M."/>
            <person name="Pandolfi V."/>
            <person name="Bustamante F.O."/>
            <person name="Brasileiro-Vidal A.C."/>
            <person name="Benko-Iseppon A.M."/>
        </authorList>
    </citation>
    <scope>NUCLEOTIDE SEQUENCE [LARGE SCALE GENOMIC DNA]</scope>
    <source>
        <tissue evidence="2">Leaves</tissue>
    </source>
</reference>
<dbReference type="Proteomes" id="UP001341840">
    <property type="component" value="Unassembled WGS sequence"/>
</dbReference>
<feature type="region of interest" description="Disordered" evidence="1">
    <location>
        <begin position="47"/>
        <end position="68"/>
    </location>
</feature>
<dbReference type="EMBL" id="JASCZI010030597">
    <property type="protein sequence ID" value="MED6123811.1"/>
    <property type="molecule type" value="Genomic_DNA"/>
</dbReference>
<comment type="caution">
    <text evidence="2">The sequence shown here is derived from an EMBL/GenBank/DDBJ whole genome shotgun (WGS) entry which is preliminary data.</text>
</comment>
<gene>
    <name evidence="2" type="ORF">PIB30_052961</name>
</gene>
<sequence length="68" mass="7079">MTPSTRSPAQVAVHQDTAQPYPMVAADNVSQNPGDGALTPREVESIVSGRQRATNAERSAASNAKSLS</sequence>
<protein>
    <recommendedName>
        <fullName evidence="4">SMP domain-containing protein</fullName>
    </recommendedName>
</protein>